<dbReference type="GO" id="GO:0004368">
    <property type="term" value="F:glycerol-3-phosphate dehydrogenase (quinone) activity"/>
    <property type="evidence" value="ECO:0007669"/>
    <property type="project" value="UniProtKB-EC"/>
</dbReference>
<evidence type="ECO:0000256" key="1">
    <source>
        <dbReference type="ARBA" id="ARBA00001974"/>
    </source>
</evidence>
<proteinExistence type="inferred from homology"/>
<dbReference type="SUPFAM" id="SSF51905">
    <property type="entry name" value="FAD/NAD(P)-binding domain"/>
    <property type="match status" value="1"/>
</dbReference>
<evidence type="ECO:0000256" key="11">
    <source>
        <dbReference type="SAM" id="SignalP"/>
    </source>
</evidence>
<dbReference type="EC" id="1.1.5.3" evidence="5"/>
<dbReference type="InterPro" id="IPR006076">
    <property type="entry name" value="FAD-dep_OxRdtase"/>
</dbReference>
<dbReference type="Pfam" id="PF01266">
    <property type="entry name" value="DAO"/>
    <property type="match status" value="1"/>
</dbReference>
<comment type="pathway">
    <text evidence="3">Polyol metabolism; glycerol degradation via glycerol kinase pathway; glycerone phosphate from sn-glycerol 3-phosphate (anaerobic route): step 1/1.</text>
</comment>
<feature type="domain" description="Alpha-glycerophosphate oxidase C-terminal" evidence="13">
    <location>
        <begin position="436"/>
        <end position="566"/>
    </location>
</feature>
<keyword evidence="11" id="KW-0732">Signal</keyword>
<dbReference type="PROSITE" id="PS00978">
    <property type="entry name" value="FAD_G3PDH_2"/>
    <property type="match status" value="1"/>
</dbReference>
<dbReference type="AlphaFoldDB" id="A0A699Z2R6"/>
<dbReference type="PANTHER" id="PTHR11985:SF15">
    <property type="entry name" value="GLYCEROL-3-PHOSPHATE DEHYDROGENASE, MITOCHONDRIAL"/>
    <property type="match status" value="1"/>
</dbReference>
<name>A0A699Z2R6_HAELA</name>
<keyword evidence="10" id="KW-0496">Mitochondrion</keyword>
<evidence type="ECO:0000313" key="14">
    <source>
        <dbReference type="EMBL" id="GFH13299.1"/>
    </source>
</evidence>
<dbReference type="PRINTS" id="PR01001">
    <property type="entry name" value="FADG3PDH"/>
</dbReference>
<evidence type="ECO:0000259" key="13">
    <source>
        <dbReference type="Pfam" id="PF16901"/>
    </source>
</evidence>
<dbReference type="GO" id="GO:0006072">
    <property type="term" value="P:glycerol-3-phosphate metabolic process"/>
    <property type="evidence" value="ECO:0007669"/>
    <property type="project" value="InterPro"/>
</dbReference>
<feature type="chain" id="PRO_5025503329" description="glycerol-3-phosphate dehydrogenase" evidence="11">
    <location>
        <begin position="18"/>
        <end position="599"/>
    </location>
</feature>
<dbReference type="InterPro" id="IPR031656">
    <property type="entry name" value="DAO_C"/>
</dbReference>
<comment type="cofactor">
    <cofactor evidence="1">
        <name>FAD</name>
        <dbReference type="ChEBI" id="CHEBI:57692"/>
    </cofactor>
</comment>
<dbReference type="Gene3D" id="1.10.8.870">
    <property type="entry name" value="Alpha-glycerophosphate oxidase, cap domain"/>
    <property type="match status" value="1"/>
</dbReference>
<accession>A0A699Z2R6</accession>
<dbReference type="InterPro" id="IPR000447">
    <property type="entry name" value="G3P_DH_FAD-dep"/>
</dbReference>
<comment type="subcellular location">
    <subcellularLocation>
        <location evidence="2">Mitochondrion</location>
    </subcellularLocation>
</comment>
<sequence length="599" mass="64410">MLKWAPLLLVGASGGYATQVLWTTGGSGTPQQSVPDVVPTRAQQLARLKEGTLDKPFDILIIGGGLRTALIEREDFASGTSSKSTKLVHGGVRYLEKAVFNLDRGQLKLVYEALHERQVLLQNASHLSQPLPILTPCYKWWEVPYYWAGMKAYDLVAGSTNLVLSKYIGPTEAFNRLPTLATSMEGRRLKGGILYYDGQFDDARLNVTLACSAAAGGAAVLNYMPCRSLIKNSDGKIVGVQCQDASTGEQMDVYARQVINATGPWCDTVRRLSDRDAPTTVNASSGAHVTLPGYYGSADTGIIIPKTKDGRVVFVLPFQGYVIAGTTDTGCEVTDRPQSSEAEVQFILDTVGDYLGVRVPRSDVQSTWSGLRPLPCNPKAKAKDTASVVRDHVIFMDDDGLLNVTGGKWTTYRRMAEEAVDAAVASGRLPLNTKPCATHKLALLGAAGFRPTLAVELAQQHGRGSGAKLRLGTAAAWHLAHAYGDQAAKVVALAETSGLTQPLVEGHPYLEAEVLYCVMHEYCERVADFLARRTRLAFLDVAACQDAVPRVAELMAGELGWSAQRKQAEVQEACKFLKEGFHAAAPLTGAAQGQPAASS</sequence>
<feature type="signal peptide" evidence="11">
    <location>
        <begin position="1"/>
        <end position="17"/>
    </location>
</feature>
<evidence type="ECO:0000256" key="4">
    <source>
        <dbReference type="ARBA" id="ARBA00007330"/>
    </source>
</evidence>
<keyword evidence="7" id="KW-0274">FAD</keyword>
<keyword evidence="6" id="KW-0285">Flavoprotein</keyword>
<dbReference type="PANTHER" id="PTHR11985">
    <property type="entry name" value="GLYCEROL-3-PHOSPHATE DEHYDROGENASE"/>
    <property type="match status" value="1"/>
</dbReference>
<dbReference type="SUPFAM" id="SSF54373">
    <property type="entry name" value="FAD-linked reductases, C-terminal domain"/>
    <property type="match status" value="1"/>
</dbReference>
<dbReference type="Gene3D" id="3.30.9.10">
    <property type="entry name" value="D-Amino Acid Oxidase, subunit A, domain 2"/>
    <property type="match status" value="1"/>
</dbReference>
<evidence type="ECO:0000313" key="15">
    <source>
        <dbReference type="Proteomes" id="UP000485058"/>
    </source>
</evidence>
<dbReference type="FunFam" id="1.10.8.870:FF:000004">
    <property type="entry name" value="Glycerol-3-phosphate dehydrogenase"/>
    <property type="match status" value="1"/>
</dbReference>
<feature type="domain" description="FAD dependent oxidoreductase" evidence="12">
    <location>
        <begin position="65"/>
        <end position="411"/>
    </location>
</feature>
<evidence type="ECO:0000256" key="6">
    <source>
        <dbReference type="ARBA" id="ARBA00022630"/>
    </source>
</evidence>
<evidence type="ECO:0000259" key="12">
    <source>
        <dbReference type="Pfam" id="PF01266"/>
    </source>
</evidence>
<reference evidence="14 15" key="1">
    <citation type="submission" date="2020-02" db="EMBL/GenBank/DDBJ databases">
        <title>Draft genome sequence of Haematococcus lacustris strain NIES-144.</title>
        <authorList>
            <person name="Morimoto D."/>
            <person name="Nakagawa S."/>
            <person name="Yoshida T."/>
            <person name="Sawayama S."/>
        </authorList>
    </citation>
    <scope>NUCLEOTIDE SEQUENCE [LARGE SCALE GENOMIC DNA]</scope>
    <source>
        <strain evidence="14 15">NIES-144</strain>
    </source>
</reference>
<dbReference type="InterPro" id="IPR038299">
    <property type="entry name" value="DAO_C_sf"/>
</dbReference>
<comment type="similarity">
    <text evidence="4">Belongs to the FAD-dependent glycerol-3-phosphate dehydrogenase family.</text>
</comment>
<evidence type="ECO:0000256" key="9">
    <source>
        <dbReference type="ARBA" id="ARBA00023002"/>
    </source>
</evidence>
<keyword evidence="15" id="KW-1185">Reference proteome</keyword>
<dbReference type="InterPro" id="IPR036188">
    <property type="entry name" value="FAD/NAD-bd_sf"/>
</dbReference>
<dbReference type="Pfam" id="PF16901">
    <property type="entry name" value="DAO_C"/>
    <property type="match status" value="1"/>
</dbReference>
<protein>
    <recommendedName>
        <fullName evidence="5">glycerol-3-phosphate dehydrogenase</fullName>
        <ecNumber evidence="5">1.1.5.3</ecNumber>
    </recommendedName>
</protein>
<dbReference type="EMBL" id="BLLF01000596">
    <property type="protein sequence ID" value="GFH13299.1"/>
    <property type="molecule type" value="Genomic_DNA"/>
</dbReference>
<evidence type="ECO:0000256" key="2">
    <source>
        <dbReference type="ARBA" id="ARBA00004173"/>
    </source>
</evidence>
<keyword evidence="9" id="KW-0560">Oxidoreductase</keyword>
<dbReference type="GO" id="GO:0005739">
    <property type="term" value="C:mitochondrion"/>
    <property type="evidence" value="ECO:0007669"/>
    <property type="project" value="UniProtKB-SubCell"/>
</dbReference>
<evidence type="ECO:0000256" key="3">
    <source>
        <dbReference type="ARBA" id="ARBA00005157"/>
    </source>
</evidence>
<evidence type="ECO:0000256" key="7">
    <source>
        <dbReference type="ARBA" id="ARBA00022827"/>
    </source>
</evidence>
<comment type="caution">
    <text evidence="14">The sequence shown here is derived from an EMBL/GenBank/DDBJ whole genome shotgun (WGS) entry which is preliminary data.</text>
</comment>
<evidence type="ECO:0000256" key="8">
    <source>
        <dbReference type="ARBA" id="ARBA00022946"/>
    </source>
</evidence>
<organism evidence="14 15">
    <name type="scientific">Haematococcus lacustris</name>
    <name type="common">Green alga</name>
    <name type="synonym">Haematococcus pluvialis</name>
    <dbReference type="NCBI Taxonomy" id="44745"/>
    <lineage>
        <taxon>Eukaryota</taxon>
        <taxon>Viridiplantae</taxon>
        <taxon>Chlorophyta</taxon>
        <taxon>core chlorophytes</taxon>
        <taxon>Chlorophyceae</taxon>
        <taxon>CS clade</taxon>
        <taxon>Chlamydomonadales</taxon>
        <taxon>Haematococcaceae</taxon>
        <taxon>Haematococcus</taxon>
    </lineage>
</organism>
<dbReference type="Gene3D" id="3.50.50.60">
    <property type="entry name" value="FAD/NAD(P)-binding domain"/>
    <property type="match status" value="1"/>
</dbReference>
<dbReference type="Proteomes" id="UP000485058">
    <property type="component" value="Unassembled WGS sequence"/>
</dbReference>
<evidence type="ECO:0000256" key="5">
    <source>
        <dbReference type="ARBA" id="ARBA00013029"/>
    </source>
</evidence>
<keyword evidence="8" id="KW-0809">Transit peptide</keyword>
<evidence type="ECO:0000256" key="10">
    <source>
        <dbReference type="ARBA" id="ARBA00023128"/>
    </source>
</evidence>
<gene>
    <name evidence="14" type="ORF">HaLaN_09153</name>
</gene>